<protein>
    <submittedName>
        <fullName evidence="2">Uncharacterized protein</fullName>
    </submittedName>
</protein>
<feature type="compositionally biased region" description="Basic residues" evidence="1">
    <location>
        <begin position="215"/>
        <end position="247"/>
    </location>
</feature>
<dbReference type="EMBL" id="WTFF01000152">
    <property type="protein sequence ID" value="MBW5484273.1"/>
    <property type="molecule type" value="Genomic_DNA"/>
</dbReference>
<dbReference type="Proteomes" id="UP000812013">
    <property type="component" value="Unassembled WGS sequence"/>
</dbReference>
<feature type="compositionally biased region" description="Basic and acidic residues" evidence="1">
    <location>
        <begin position="202"/>
        <end position="214"/>
    </location>
</feature>
<keyword evidence="3" id="KW-1185">Reference proteome</keyword>
<organism evidence="2 3">
    <name type="scientific">Streptomyces bambusae</name>
    <dbReference type="NCBI Taxonomy" id="1550616"/>
    <lineage>
        <taxon>Bacteria</taxon>
        <taxon>Bacillati</taxon>
        <taxon>Actinomycetota</taxon>
        <taxon>Actinomycetes</taxon>
        <taxon>Kitasatosporales</taxon>
        <taxon>Streptomycetaceae</taxon>
        <taxon>Streptomyces</taxon>
    </lineage>
</organism>
<evidence type="ECO:0000313" key="3">
    <source>
        <dbReference type="Proteomes" id="UP000812013"/>
    </source>
</evidence>
<evidence type="ECO:0000313" key="2">
    <source>
        <dbReference type="EMBL" id="MBW5484273.1"/>
    </source>
</evidence>
<reference evidence="2 3" key="1">
    <citation type="submission" date="2019-12" db="EMBL/GenBank/DDBJ databases">
        <title>Genome sequence of Streptomyces bambusae.</title>
        <authorList>
            <person name="Bansal K."/>
            <person name="Choksket S."/>
            <person name="Korpole S."/>
            <person name="Patil P.B."/>
        </authorList>
    </citation>
    <scope>NUCLEOTIDE SEQUENCE [LARGE SCALE GENOMIC DNA]</scope>
    <source>
        <strain evidence="2 3">SK60</strain>
    </source>
</reference>
<sequence length="247" mass="27422">MPLHAKKFFAELNPAFTTSTVIGDRYYAALADGSALRLRIDFAPTIRHGEYDGLRLTVIHPERGALHVETLAFADHHTFTHRDAARGKSPGHDGYARIRDWHASGPPPWRGADLTGLRQAVTDFTAMWIDPPAAPSSGPQHDRTSAAPNLDAPGLRHPAGFRAADTDFLDLLHQATLLVFDFAEYGTLDGIPVSQNLRYAREGVRDTRPADRVRGPGRGRGRRPHHPDRRPPVRARHRRGPGPHRRP</sequence>
<name>A0ABS6Z926_9ACTN</name>
<evidence type="ECO:0000256" key="1">
    <source>
        <dbReference type="SAM" id="MobiDB-lite"/>
    </source>
</evidence>
<proteinExistence type="predicted"/>
<accession>A0ABS6Z926</accession>
<feature type="region of interest" description="Disordered" evidence="1">
    <location>
        <begin position="129"/>
        <end position="152"/>
    </location>
</feature>
<comment type="caution">
    <text evidence="2">The sequence shown here is derived from an EMBL/GenBank/DDBJ whole genome shotgun (WGS) entry which is preliminary data.</text>
</comment>
<dbReference type="RefSeq" id="WP_219668756.1">
    <property type="nucleotide sequence ID" value="NZ_WTFF01000152.1"/>
</dbReference>
<gene>
    <name evidence="2" type="ORF">GPJ59_20900</name>
</gene>
<feature type="region of interest" description="Disordered" evidence="1">
    <location>
        <begin position="202"/>
        <end position="247"/>
    </location>
</feature>